<dbReference type="Proteomes" id="UP000712600">
    <property type="component" value="Unassembled WGS sequence"/>
</dbReference>
<protein>
    <submittedName>
        <fullName evidence="2">Uncharacterized protein</fullName>
    </submittedName>
</protein>
<evidence type="ECO:0000313" key="3">
    <source>
        <dbReference type="Proteomes" id="UP000712600"/>
    </source>
</evidence>
<sequence length="142" mass="16170">MHRQLPGTHSSPPPLRITSHTCKSVQNHLTGSTRKSQQQEIAASAPPSRDRYTRLTHRPYRVMGQVEHNSSGAATVERTRRPNSQTNTYPLSRTQSAFTKTTAQMKRGQRYSDEERHPVKSTPPLERGLSPTRQERARRAME</sequence>
<accession>A0A8S9N5H2</accession>
<evidence type="ECO:0000313" key="2">
    <source>
        <dbReference type="EMBL" id="KAF3492446.1"/>
    </source>
</evidence>
<reference evidence="2" key="1">
    <citation type="submission" date="2019-12" db="EMBL/GenBank/DDBJ databases">
        <title>Genome sequencing and annotation of Brassica cretica.</title>
        <authorList>
            <person name="Studholme D.J."/>
            <person name="Sarris P."/>
        </authorList>
    </citation>
    <scope>NUCLEOTIDE SEQUENCE</scope>
    <source>
        <strain evidence="2">PFS-109/04</strain>
        <tissue evidence="2">Leaf</tissue>
    </source>
</reference>
<comment type="caution">
    <text evidence="2">The sequence shown here is derived from an EMBL/GenBank/DDBJ whole genome shotgun (WGS) entry which is preliminary data.</text>
</comment>
<feature type="region of interest" description="Disordered" evidence="1">
    <location>
        <begin position="25"/>
        <end position="142"/>
    </location>
</feature>
<evidence type="ECO:0000256" key="1">
    <source>
        <dbReference type="SAM" id="MobiDB-lite"/>
    </source>
</evidence>
<organism evidence="2 3">
    <name type="scientific">Brassica cretica</name>
    <name type="common">Mustard</name>
    <dbReference type="NCBI Taxonomy" id="69181"/>
    <lineage>
        <taxon>Eukaryota</taxon>
        <taxon>Viridiplantae</taxon>
        <taxon>Streptophyta</taxon>
        <taxon>Embryophyta</taxon>
        <taxon>Tracheophyta</taxon>
        <taxon>Spermatophyta</taxon>
        <taxon>Magnoliopsida</taxon>
        <taxon>eudicotyledons</taxon>
        <taxon>Gunneridae</taxon>
        <taxon>Pentapetalae</taxon>
        <taxon>rosids</taxon>
        <taxon>malvids</taxon>
        <taxon>Brassicales</taxon>
        <taxon>Brassicaceae</taxon>
        <taxon>Brassiceae</taxon>
        <taxon>Brassica</taxon>
    </lineage>
</organism>
<dbReference type="AlphaFoldDB" id="A0A8S9N5H2"/>
<dbReference type="EMBL" id="QGKX02001776">
    <property type="protein sequence ID" value="KAF3492446.1"/>
    <property type="molecule type" value="Genomic_DNA"/>
</dbReference>
<gene>
    <name evidence="2" type="ORF">F2Q69_00063960</name>
</gene>
<feature type="compositionally biased region" description="Polar residues" evidence="1">
    <location>
        <begin position="82"/>
        <end position="104"/>
    </location>
</feature>
<proteinExistence type="predicted"/>
<name>A0A8S9N5H2_BRACR</name>
<feature type="compositionally biased region" description="Polar residues" evidence="1">
    <location>
        <begin position="25"/>
        <end position="41"/>
    </location>
</feature>
<feature type="compositionally biased region" description="Basic and acidic residues" evidence="1">
    <location>
        <begin position="133"/>
        <end position="142"/>
    </location>
</feature>